<dbReference type="InterPro" id="IPR011992">
    <property type="entry name" value="EF-hand-dom_pair"/>
</dbReference>
<dbReference type="PROSITE" id="PS00018">
    <property type="entry name" value="EF_HAND_1"/>
    <property type="match status" value="1"/>
</dbReference>
<dbReference type="PROSITE" id="PS50222">
    <property type="entry name" value="EF_HAND_2"/>
    <property type="match status" value="2"/>
</dbReference>
<evidence type="ECO:0000313" key="3">
    <source>
        <dbReference type="EMBL" id="EYU25415.1"/>
    </source>
</evidence>
<protein>
    <recommendedName>
        <fullName evidence="2">EF-hand domain-containing protein</fullName>
    </recommendedName>
</protein>
<dbReference type="GO" id="GO:0005509">
    <property type="term" value="F:calcium ion binding"/>
    <property type="evidence" value="ECO:0000318"/>
    <property type="project" value="GO_Central"/>
</dbReference>
<dbReference type="Pfam" id="PF13499">
    <property type="entry name" value="EF-hand_7"/>
    <property type="match status" value="1"/>
</dbReference>
<feature type="domain" description="EF-hand" evidence="2">
    <location>
        <begin position="54"/>
        <end position="89"/>
    </location>
</feature>
<dbReference type="eggNOG" id="ENOG502SFD6">
    <property type="taxonomic scope" value="Eukaryota"/>
</dbReference>
<dbReference type="Gene3D" id="1.10.238.10">
    <property type="entry name" value="EF-hand"/>
    <property type="match status" value="1"/>
</dbReference>
<organism evidence="3 4">
    <name type="scientific">Erythranthe guttata</name>
    <name type="common">Yellow monkey flower</name>
    <name type="synonym">Mimulus guttatus</name>
    <dbReference type="NCBI Taxonomy" id="4155"/>
    <lineage>
        <taxon>Eukaryota</taxon>
        <taxon>Viridiplantae</taxon>
        <taxon>Streptophyta</taxon>
        <taxon>Embryophyta</taxon>
        <taxon>Tracheophyta</taxon>
        <taxon>Spermatophyta</taxon>
        <taxon>Magnoliopsida</taxon>
        <taxon>eudicotyledons</taxon>
        <taxon>Gunneridae</taxon>
        <taxon>Pentapetalae</taxon>
        <taxon>asterids</taxon>
        <taxon>lamiids</taxon>
        <taxon>Lamiales</taxon>
        <taxon>Phrymaceae</taxon>
        <taxon>Erythranthe</taxon>
    </lineage>
</organism>
<dbReference type="SMART" id="SM00054">
    <property type="entry name" value="EFh"/>
    <property type="match status" value="2"/>
</dbReference>
<dbReference type="InterPro" id="IPR002048">
    <property type="entry name" value="EF_hand_dom"/>
</dbReference>
<keyword evidence="4" id="KW-1185">Reference proteome</keyword>
<dbReference type="AlphaFoldDB" id="A0A022QFW4"/>
<evidence type="ECO:0000313" key="4">
    <source>
        <dbReference type="Proteomes" id="UP000030748"/>
    </source>
</evidence>
<proteinExistence type="predicted"/>
<reference evidence="3 4" key="1">
    <citation type="journal article" date="2013" name="Proc. Natl. Acad. Sci. U.S.A.">
        <title>Fine-scale variation in meiotic recombination in Mimulus inferred from population shotgun sequencing.</title>
        <authorList>
            <person name="Hellsten U."/>
            <person name="Wright K.M."/>
            <person name="Jenkins J."/>
            <person name="Shu S."/>
            <person name="Yuan Y."/>
            <person name="Wessler S.R."/>
            <person name="Schmutz J."/>
            <person name="Willis J.H."/>
            <person name="Rokhsar D.S."/>
        </authorList>
    </citation>
    <scope>NUCLEOTIDE SEQUENCE [LARGE SCALE GENOMIC DNA]</scope>
    <source>
        <strain evidence="4">cv. DUN x IM62</strain>
    </source>
</reference>
<dbReference type="EMBL" id="KI632002">
    <property type="protein sequence ID" value="EYU25415.1"/>
    <property type="molecule type" value="Genomic_DNA"/>
</dbReference>
<evidence type="ECO:0000259" key="2">
    <source>
        <dbReference type="PROSITE" id="PS50222"/>
    </source>
</evidence>
<dbReference type="PhylomeDB" id="A0A022QFW4"/>
<accession>A0A022QFW4</accession>
<dbReference type="InterPro" id="IPR018247">
    <property type="entry name" value="EF_Hand_1_Ca_BS"/>
</dbReference>
<gene>
    <name evidence="3" type="ORF">MIMGU_mgv1a020063mg</name>
</gene>
<dbReference type="SUPFAM" id="SSF47473">
    <property type="entry name" value="EF-hand"/>
    <property type="match status" value="1"/>
</dbReference>
<evidence type="ECO:0000256" key="1">
    <source>
        <dbReference type="ARBA" id="ARBA00022837"/>
    </source>
</evidence>
<dbReference type="GO" id="GO:0030234">
    <property type="term" value="F:enzyme regulator activity"/>
    <property type="evidence" value="ECO:0000318"/>
    <property type="project" value="GO_Central"/>
</dbReference>
<dbReference type="Proteomes" id="UP000030748">
    <property type="component" value="Unassembled WGS sequence"/>
</dbReference>
<keyword evidence="1" id="KW-0106">Calcium</keyword>
<feature type="domain" description="EF-hand" evidence="2">
    <location>
        <begin position="18"/>
        <end position="53"/>
    </location>
</feature>
<dbReference type="STRING" id="4155.A0A022QFW4"/>
<dbReference type="GO" id="GO:0005737">
    <property type="term" value="C:cytoplasm"/>
    <property type="evidence" value="ECO:0000318"/>
    <property type="project" value="GO_Central"/>
</dbReference>
<dbReference type="CDD" id="cd00051">
    <property type="entry name" value="EFh"/>
    <property type="match status" value="1"/>
</dbReference>
<sequence length="97" mass="11126">MAIKISPRVVSSDGKVEVSMEEFKKWLKKFDDNRDSKINAEELREAIRATGGRFSKLKANRVLKSVDSNSDGFVDEREMNKLVVFAQKQFGLRIVFD</sequence>
<name>A0A022QFW4_ERYGU</name>